<evidence type="ECO:0000313" key="2">
    <source>
        <dbReference type="EMBL" id="GLB34425.1"/>
    </source>
</evidence>
<keyword evidence="1" id="KW-0175">Coiled coil</keyword>
<reference evidence="2" key="1">
    <citation type="submission" date="2022-07" db="EMBL/GenBank/DDBJ databases">
        <title>The genome of Lyophyllum shimeji provides insight into the initial evolution of ectomycorrhizal fungal genome.</title>
        <authorList>
            <person name="Kobayashi Y."/>
            <person name="Shibata T."/>
            <person name="Hirakawa H."/>
            <person name="Shigenobu S."/>
            <person name="Nishiyama T."/>
            <person name="Yamada A."/>
            <person name="Hasebe M."/>
            <person name="Kawaguchi M."/>
        </authorList>
    </citation>
    <scope>NUCLEOTIDE SEQUENCE</scope>
    <source>
        <strain evidence="2">AT787</strain>
    </source>
</reference>
<dbReference type="Proteomes" id="UP001063166">
    <property type="component" value="Unassembled WGS sequence"/>
</dbReference>
<proteinExistence type="predicted"/>
<evidence type="ECO:0000313" key="3">
    <source>
        <dbReference type="Proteomes" id="UP001063166"/>
    </source>
</evidence>
<feature type="coiled-coil region" evidence="1">
    <location>
        <begin position="47"/>
        <end position="81"/>
    </location>
</feature>
<protein>
    <submittedName>
        <fullName evidence="2">Uncharacterized protein</fullName>
    </submittedName>
</protein>
<dbReference type="EMBL" id="BRPK01000001">
    <property type="protein sequence ID" value="GLB34425.1"/>
    <property type="molecule type" value="Genomic_DNA"/>
</dbReference>
<name>A0A9P3PEF3_LYOSH</name>
<dbReference type="AlphaFoldDB" id="A0A9P3PEF3"/>
<comment type="caution">
    <text evidence="2">The sequence shown here is derived from an EMBL/GenBank/DDBJ whole genome shotgun (WGS) entry which is preliminary data.</text>
</comment>
<accession>A0A9P3PEF3</accession>
<sequence>MDAICKDTKLVRQTVDVSRGDHNGGMWAVRELTSKLVEKHTKHDGEKLSHAEALEQLEVELQLAEEDAKESAEALQNANLSYCQLLSWFQLIQHWNIAAVHQVQAVRAKLSEQNQSPDPHIQRIKQLQAELHSGDKVAFSFRLVAQDEQARSMLKCVEPAEKRADPLQAPVKENRLGNRSLRQQSSSIAQVKKQVSFNLPTETHVYPDQISQPRMPRRHLSTAESTLIPPIAAFDAQGNLFVLARGTLKRHSGDRPDAAQQSKKRNHNCERLIIQGNSQRVDF</sequence>
<keyword evidence="3" id="KW-1185">Reference proteome</keyword>
<evidence type="ECO:0000256" key="1">
    <source>
        <dbReference type="SAM" id="Coils"/>
    </source>
</evidence>
<organism evidence="2 3">
    <name type="scientific">Lyophyllum shimeji</name>
    <name type="common">Hon-shimeji</name>
    <name type="synonym">Tricholoma shimeji</name>
    <dbReference type="NCBI Taxonomy" id="47721"/>
    <lineage>
        <taxon>Eukaryota</taxon>
        <taxon>Fungi</taxon>
        <taxon>Dikarya</taxon>
        <taxon>Basidiomycota</taxon>
        <taxon>Agaricomycotina</taxon>
        <taxon>Agaricomycetes</taxon>
        <taxon>Agaricomycetidae</taxon>
        <taxon>Agaricales</taxon>
        <taxon>Tricholomatineae</taxon>
        <taxon>Lyophyllaceae</taxon>
        <taxon>Lyophyllum</taxon>
    </lineage>
</organism>
<gene>
    <name evidence="2" type="ORF">LshimejAT787_0113090</name>
</gene>